<keyword evidence="7" id="KW-1185">Reference proteome</keyword>
<dbReference type="Gene3D" id="1.10.357.10">
    <property type="entry name" value="Tetracycline Repressor, domain 2"/>
    <property type="match status" value="1"/>
</dbReference>
<evidence type="ECO:0000256" key="1">
    <source>
        <dbReference type="ARBA" id="ARBA00023015"/>
    </source>
</evidence>
<dbReference type="InterPro" id="IPR001647">
    <property type="entry name" value="HTH_TetR"/>
</dbReference>
<proteinExistence type="predicted"/>
<dbReference type="KEGG" id="ppd:Ppro_0764"/>
<dbReference type="GO" id="GO:0003700">
    <property type="term" value="F:DNA-binding transcription factor activity"/>
    <property type="evidence" value="ECO:0007669"/>
    <property type="project" value="TreeGrafter"/>
</dbReference>
<accession>A1AM24</accession>
<evidence type="ECO:0000256" key="4">
    <source>
        <dbReference type="PROSITE-ProRule" id="PRU00335"/>
    </source>
</evidence>
<dbReference type="PROSITE" id="PS50977">
    <property type="entry name" value="HTH_TETR_2"/>
    <property type="match status" value="1"/>
</dbReference>
<reference evidence="6 7" key="1">
    <citation type="submission" date="2006-10" db="EMBL/GenBank/DDBJ databases">
        <title>Complete sequence of chromosome of Pelobacter propionicus DSM 2379.</title>
        <authorList>
            <consortium name="US DOE Joint Genome Institute"/>
            <person name="Copeland A."/>
            <person name="Lucas S."/>
            <person name="Lapidus A."/>
            <person name="Barry K."/>
            <person name="Detter J.C."/>
            <person name="Glavina del Rio T."/>
            <person name="Hammon N."/>
            <person name="Israni S."/>
            <person name="Dalin E."/>
            <person name="Tice H."/>
            <person name="Pitluck S."/>
            <person name="Saunders E."/>
            <person name="Brettin T."/>
            <person name="Bruce D."/>
            <person name="Han C."/>
            <person name="Tapia R."/>
            <person name="Schmutz J."/>
            <person name="Larimer F."/>
            <person name="Land M."/>
            <person name="Hauser L."/>
            <person name="Kyrpides N."/>
            <person name="Kim E."/>
            <person name="Lovley D."/>
            <person name="Richardson P."/>
        </authorList>
    </citation>
    <scope>NUCLEOTIDE SEQUENCE [LARGE SCALE GENOMIC DNA]</scope>
    <source>
        <strain evidence="7">DSM 2379 / NBRC 103807 / OttBd1</strain>
    </source>
</reference>
<dbReference type="InterPro" id="IPR009057">
    <property type="entry name" value="Homeodomain-like_sf"/>
</dbReference>
<dbReference type="SUPFAM" id="SSF46689">
    <property type="entry name" value="Homeodomain-like"/>
    <property type="match status" value="1"/>
</dbReference>
<evidence type="ECO:0000313" key="6">
    <source>
        <dbReference type="EMBL" id="ABK98394.1"/>
    </source>
</evidence>
<dbReference type="PANTHER" id="PTHR30055:SF212">
    <property type="entry name" value="TETR-FAMILY FAMILY TRANSCRIPTIONAL REGULATOR"/>
    <property type="match status" value="1"/>
</dbReference>
<evidence type="ECO:0000259" key="5">
    <source>
        <dbReference type="PROSITE" id="PS50977"/>
    </source>
</evidence>
<evidence type="ECO:0000313" key="7">
    <source>
        <dbReference type="Proteomes" id="UP000006732"/>
    </source>
</evidence>
<sequence>MGFKERRKRHREEFRGEILEAALDLFALEGYGGFSMRKLAARIDYSPTTIYLYFRDKDDLLFHICENYYATMLGDMQAVRERGTTAEQALRDILLNYIHFSLANPERYKVVFFSNPQLYGRPEEYVSRDTMSLRCWKSICEVIDDCRKGGVLRIVDVETLSLVFWSAVHGLVSSLIFTKDFPMPNPDVMADMLISGLLRGYRP</sequence>
<dbReference type="AlphaFoldDB" id="A1AM24"/>
<dbReference type="RefSeq" id="WP_011734706.1">
    <property type="nucleotide sequence ID" value="NC_008609.1"/>
</dbReference>
<dbReference type="PANTHER" id="PTHR30055">
    <property type="entry name" value="HTH-TYPE TRANSCRIPTIONAL REGULATOR RUTR"/>
    <property type="match status" value="1"/>
</dbReference>
<dbReference type="EMBL" id="CP000482">
    <property type="protein sequence ID" value="ABK98394.1"/>
    <property type="molecule type" value="Genomic_DNA"/>
</dbReference>
<evidence type="ECO:0000256" key="3">
    <source>
        <dbReference type="ARBA" id="ARBA00023163"/>
    </source>
</evidence>
<evidence type="ECO:0000256" key="2">
    <source>
        <dbReference type="ARBA" id="ARBA00023125"/>
    </source>
</evidence>
<keyword evidence="2 4" id="KW-0238">DNA-binding</keyword>
<dbReference type="Pfam" id="PF13305">
    <property type="entry name" value="TetR_C_33"/>
    <property type="match status" value="1"/>
</dbReference>
<name>A1AM24_PELPD</name>
<protein>
    <submittedName>
        <fullName evidence="6">Transcriptional regulator, TetR family</fullName>
    </submittedName>
</protein>
<keyword evidence="1" id="KW-0805">Transcription regulation</keyword>
<dbReference type="InterPro" id="IPR036271">
    <property type="entry name" value="Tet_transcr_reg_TetR-rel_C_sf"/>
</dbReference>
<dbReference type="InterPro" id="IPR025996">
    <property type="entry name" value="MT1864/Rv1816-like_C"/>
</dbReference>
<dbReference type="Proteomes" id="UP000006732">
    <property type="component" value="Chromosome"/>
</dbReference>
<dbReference type="OrthoDB" id="63332at2"/>
<feature type="DNA-binding region" description="H-T-H motif" evidence="4">
    <location>
        <begin position="35"/>
        <end position="54"/>
    </location>
</feature>
<dbReference type="eggNOG" id="COG1309">
    <property type="taxonomic scope" value="Bacteria"/>
</dbReference>
<dbReference type="HOGENOM" id="CLU_069356_40_3_7"/>
<feature type="domain" description="HTH tetR-type" evidence="5">
    <location>
        <begin position="12"/>
        <end position="72"/>
    </location>
</feature>
<gene>
    <name evidence="6" type="ordered locus">Ppro_0764</name>
</gene>
<dbReference type="SUPFAM" id="SSF48498">
    <property type="entry name" value="Tetracyclin repressor-like, C-terminal domain"/>
    <property type="match status" value="1"/>
</dbReference>
<keyword evidence="3" id="KW-0804">Transcription</keyword>
<dbReference type="GO" id="GO:0000976">
    <property type="term" value="F:transcription cis-regulatory region binding"/>
    <property type="evidence" value="ECO:0007669"/>
    <property type="project" value="TreeGrafter"/>
</dbReference>
<organism evidence="6 7">
    <name type="scientific">Pelobacter propionicus (strain DSM 2379 / NBRC 103807 / OttBd1)</name>
    <dbReference type="NCBI Taxonomy" id="338966"/>
    <lineage>
        <taxon>Bacteria</taxon>
        <taxon>Pseudomonadati</taxon>
        <taxon>Thermodesulfobacteriota</taxon>
        <taxon>Desulfuromonadia</taxon>
        <taxon>Desulfuromonadales</taxon>
        <taxon>Desulfuromonadaceae</taxon>
        <taxon>Pelobacter</taxon>
    </lineage>
</organism>
<dbReference type="STRING" id="338966.Ppro_0764"/>
<dbReference type="Pfam" id="PF00440">
    <property type="entry name" value="TetR_N"/>
    <property type="match status" value="1"/>
</dbReference>
<dbReference type="InterPro" id="IPR050109">
    <property type="entry name" value="HTH-type_TetR-like_transc_reg"/>
</dbReference>
<dbReference type="PRINTS" id="PR00455">
    <property type="entry name" value="HTHTETR"/>
</dbReference>